<dbReference type="STRING" id="1141098.A0A1Y2DG09"/>
<dbReference type="InterPro" id="IPR045863">
    <property type="entry name" value="CorA_TM1_TM2"/>
</dbReference>
<evidence type="ECO:0000256" key="5">
    <source>
        <dbReference type="SAM" id="Coils"/>
    </source>
</evidence>
<evidence type="ECO:0000256" key="2">
    <source>
        <dbReference type="ARBA" id="ARBA00022692"/>
    </source>
</evidence>
<gene>
    <name evidence="7" type="ORF">BCR38DRAFT_353305</name>
</gene>
<dbReference type="InterPro" id="IPR002523">
    <property type="entry name" value="MgTranspt_CorA/ZnTranspt_ZntB"/>
</dbReference>
<dbReference type="Gene3D" id="1.20.58.340">
    <property type="entry name" value="Magnesium transport protein CorA, transmembrane region"/>
    <property type="match status" value="1"/>
</dbReference>
<dbReference type="InParanoid" id="A0A1Y2DG09"/>
<dbReference type="GO" id="GO:0015087">
    <property type="term" value="F:cobalt ion transmembrane transporter activity"/>
    <property type="evidence" value="ECO:0007669"/>
    <property type="project" value="TreeGrafter"/>
</dbReference>
<keyword evidence="2 6" id="KW-0812">Transmembrane</keyword>
<comment type="subcellular location">
    <subcellularLocation>
        <location evidence="1">Cell membrane</location>
        <topology evidence="1">Multi-pass membrane protein</topology>
    </subcellularLocation>
</comment>
<evidence type="ECO:0000256" key="1">
    <source>
        <dbReference type="ARBA" id="ARBA00004651"/>
    </source>
</evidence>
<dbReference type="OrthoDB" id="5430750at2759"/>
<dbReference type="GO" id="GO:0015095">
    <property type="term" value="F:magnesium ion transmembrane transporter activity"/>
    <property type="evidence" value="ECO:0007669"/>
    <property type="project" value="TreeGrafter"/>
</dbReference>
<evidence type="ECO:0000256" key="3">
    <source>
        <dbReference type="ARBA" id="ARBA00022989"/>
    </source>
</evidence>
<keyword evidence="5" id="KW-0175">Coiled coil</keyword>
<keyword evidence="8" id="KW-1185">Reference proteome</keyword>
<feature type="transmembrane region" description="Helical" evidence="6">
    <location>
        <begin position="471"/>
        <end position="488"/>
    </location>
</feature>
<keyword evidence="4 6" id="KW-0472">Membrane</keyword>
<dbReference type="PANTHER" id="PTHR46494">
    <property type="entry name" value="CORA FAMILY METAL ION TRANSPORTER (EUROFUNG)"/>
    <property type="match status" value="1"/>
</dbReference>
<comment type="caution">
    <text evidence="7">The sequence shown here is derived from an EMBL/GenBank/DDBJ whole genome shotgun (WGS) entry which is preliminary data.</text>
</comment>
<accession>A0A1Y2DG09</accession>
<sequence length="548" mass="63574">MRHQGWTERFNWQRSLDTPLLRKIRGPEETAARNACNYYFPPRANIMVQICDFFAEEAKSYRRPLGGIEEAWANKRPEVEVRWIHIPVGIGLLQSTLEDLFLHAGVGKMSQHKLFKQAGKPGWPYTDLNVLTFYNHDYSMEMLEALDLLSKDENLKRGTSDDELVEMQPTIKDDLKWRSRHLGEDINFWSLVKADFPLQLGEQFGSDDQGPLDGKLLRISKSDRQVLSLHPQYTNSLLAVSRLRAFHRSDGFLLTFGNTTGVDYLSRDFESCLKLPNDVILQQPEFSVIAHVMTAFENSGTSRWHRRTVEWLVVYLFTESAVTPHSMRGGMNAISPLNAYKELTYILQREQELPWKKGQSPKLVKRYLSCLRELRGIHSVISEKLDKLRGMQEDCEAMEREYQQEGKDIYLEEGSDSMASRLEWAIRILERKEKDIKVMIPYVQTALKELFNLRTIEQNDLAIVADNQNKALFVFTGVTVVFLPLSFFTSYFGMNLAGISNTDKDEYFFWKTCGVGAIMMSAMIILLAYWYEIRRALRWPKRAVEDNW</sequence>
<protein>
    <submittedName>
        <fullName evidence="7">Uncharacterized protein</fullName>
    </submittedName>
</protein>
<feature type="transmembrane region" description="Helical" evidence="6">
    <location>
        <begin position="508"/>
        <end position="531"/>
    </location>
</feature>
<dbReference type="AlphaFoldDB" id="A0A1Y2DG09"/>
<evidence type="ECO:0000256" key="4">
    <source>
        <dbReference type="ARBA" id="ARBA00023136"/>
    </source>
</evidence>
<dbReference type="SUPFAM" id="SSF144083">
    <property type="entry name" value="Magnesium transport protein CorA, transmembrane region"/>
    <property type="match status" value="1"/>
</dbReference>
<dbReference type="GO" id="GO:0000287">
    <property type="term" value="F:magnesium ion binding"/>
    <property type="evidence" value="ECO:0007669"/>
    <property type="project" value="TreeGrafter"/>
</dbReference>
<proteinExistence type="predicted"/>
<dbReference type="GO" id="GO:0005886">
    <property type="term" value="C:plasma membrane"/>
    <property type="evidence" value="ECO:0007669"/>
    <property type="project" value="UniProtKB-SubCell"/>
</dbReference>
<evidence type="ECO:0000256" key="6">
    <source>
        <dbReference type="SAM" id="Phobius"/>
    </source>
</evidence>
<dbReference type="Proteomes" id="UP000193689">
    <property type="component" value="Unassembled WGS sequence"/>
</dbReference>
<dbReference type="PANTHER" id="PTHR46494:SF1">
    <property type="entry name" value="CORA FAMILY METAL ION TRANSPORTER (EUROFUNG)"/>
    <property type="match status" value="1"/>
</dbReference>
<dbReference type="GeneID" id="63772981"/>
<dbReference type="GO" id="GO:0050897">
    <property type="term" value="F:cobalt ion binding"/>
    <property type="evidence" value="ECO:0007669"/>
    <property type="project" value="TreeGrafter"/>
</dbReference>
<name>A0A1Y2DG09_9PEZI</name>
<feature type="coiled-coil region" evidence="5">
    <location>
        <begin position="381"/>
        <end position="408"/>
    </location>
</feature>
<keyword evidence="3 6" id="KW-1133">Transmembrane helix</keyword>
<evidence type="ECO:0000313" key="7">
    <source>
        <dbReference type="EMBL" id="ORY58220.1"/>
    </source>
</evidence>
<evidence type="ECO:0000313" key="8">
    <source>
        <dbReference type="Proteomes" id="UP000193689"/>
    </source>
</evidence>
<dbReference type="RefSeq" id="XP_040711255.1">
    <property type="nucleotide sequence ID" value="XM_040856769.1"/>
</dbReference>
<reference evidence="7 8" key="1">
    <citation type="submission" date="2016-07" db="EMBL/GenBank/DDBJ databases">
        <title>Pervasive Adenine N6-methylation of Active Genes in Fungi.</title>
        <authorList>
            <consortium name="DOE Joint Genome Institute"/>
            <person name="Mondo S.J."/>
            <person name="Dannebaum R.O."/>
            <person name="Kuo R.C."/>
            <person name="Labutti K."/>
            <person name="Haridas S."/>
            <person name="Kuo A."/>
            <person name="Salamov A."/>
            <person name="Ahrendt S.R."/>
            <person name="Lipzen A."/>
            <person name="Sullivan W."/>
            <person name="Andreopoulos W.B."/>
            <person name="Clum A."/>
            <person name="Lindquist E."/>
            <person name="Daum C."/>
            <person name="Ramamoorthy G.K."/>
            <person name="Gryganskyi A."/>
            <person name="Culley D."/>
            <person name="Magnuson J.K."/>
            <person name="James T.Y."/>
            <person name="O'Malley M.A."/>
            <person name="Stajich J.E."/>
            <person name="Spatafora J.W."/>
            <person name="Visel A."/>
            <person name="Grigoriev I.V."/>
        </authorList>
    </citation>
    <scope>NUCLEOTIDE SEQUENCE [LARGE SCALE GENOMIC DNA]</scope>
    <source>
        <strain evidence="7 8">CBS 129021</strain>
    </source>
</reference>
<dbReference type="Pfam" id="PF01544">
    <property type="entry name" value="CorA"/>
    <property type="match status" value="1"/>
</dbReference>
<dbReference type="EMBL" id="MCFJ01000017">
    <property type="protein sequence ID" value="ORY58220.1"/>
    <property type="molecule type" value="Genomic_DNA"/>
</dbReference>
<organism evidence="7 8">
    <name type="scientific">Pseudomassariella vexata</name>
    <dbReference type="NCBI Taxonomy" id="1141098"/>
    <lineage>
        <taxon>Eukaryota</taxon>
        <taxon>Fungi</taxon>
        <taxon>Dikarya</taxon>
        <taxon>Ascomycota</taxon>
        <taxon>Pezizomycotina</taxon>
        <taxon>Sordariomycetes</taxon>
        <taxon>Xylariomycetidae</taxon>
        <taxon>Amphisphaeriales</taxon>
        <taxon>Pseudomassariaceae</taxon>
        <taxon>Pseudomassariella</taxon>
    </lineage>
</organism>